<proteinExistence type="predicted"/>
<feature type="domain" description="N-acetyltransferase" evidence="1">
    <location>
        <begin position="1"/>
        <end position="148"/>
    </location>
</feature>
<dbReference type="Proteomes" id="UP000196027">
    <property type="component" value="Chromosome"/>
</dbReference>
<evidence type="ECO:0000259" key="1">
    <source>
        <dbReference type="PROSITE" id="PS51186"/>
    </source>
</evidence>
<gene>
    <name evidence="2" type="ORF">OLMES_5422</name>
</gene>
<accession>A0A1Y0IFV7</accession>
<dbReference type="SUPFAM" id="SSF55729">
    <property type="entry name" value="Acyl-CoA N-acyltransferases (Nat)"/>
    <property type="match status" value="1"/>
</dbReference>
<evidence type="ECO:0000313" key="3">
    <source>
        <dbReference type="Proteomes" id="UP000196027"/>
    </source>
</evidence>
<dbReference type="RefSeq" id="WP_087464081.1">
    <property type="nucleotide sequence ID" value="NZ_CP021425.1"/>
</dbReference>
<dbReference type="PANTHER" id="PTHR43451">
    <property type="entry name" value="ACETYLTRANSFERASE (GNAT) FAMILY PROTEIN"/>
    <property type="match status" value="1"/>
</dbReference>
<protein>
    <submittedName>
        <fullName evidence="2">GNAT family acetyltransferase</fullName>
    </submittedName>
</protein>
<reference evidence="2 3" key="1">
    <citation type="submission" date="2017-05" db="EMBL/GenBank/DDBJ databases">
        <title>Genomic insights into alkan degradation activity of Oleiphilus messinensis.</title>
        <authorList>
            <person name="Kozyavkin S.A."/>
            <person name="Slesarev A.I."/>
            <person name="Golyshin P.N."/>
            <person name="Korzhenkov A."/>
            <person name="Golyshina O.N."/>
            <person name="Toshchakov S.V."/>
        </authorList>
    </citation>
    <scope>NUCLEOTIDE SEQUENCE [LARGE SCALE GENOMIC DNA]</scope>
    <source>
        <strain evidence="2 3">ME102</strain>
    </source>
</reference>
<dbReference type="InterPro" id="IPR000182">
    <property type="entry name" value="GNAT_dom"/>
</dbReference>
<dbReference type="InterPro" id="IPR052564">
    <property type="entry name" value="N-acetyltrans/Recomb-assoc"/>
</dbReference>
<dbReference type="AlphaFoldDB" id="A0A1Y0IFV7"/>
<evidence type="ECO:0000313" key="2">
    <source>
        <dbReference type="EMBL" id="ARU59402.1"/>
    </source>
</evidence>
<dbReference type="Gene3D" id="3.40.630.30">
    <property type="match status" value="1"/>
</dbReference>
<dbReference type="EMBL" id="CP021425">
    <property type="protein sequence ID" value="ARU59402.1"/>
    <property type="molecule type" value="Genomic_DNA"/>
</dbReference>
<dbReference type="CDD" id="cd04301">
    <property type="entry name" value="NAT_SF"/>
    <property type="match status" value="1"/>
</dbReference>
<keyword evidence="3" id="KW-1185">Reference proteome</keyword>
<organism evidence="2 3">
    <name type="scientific">Oleiphilus messinensis</name>
    <dbReference type="NCBI Taxonomy" id="141451"/>
    <lineage>
        <taxon>Bacteria</taxon>
        <taxon>Pseudomonadati</taxon>
        <taxon>Pseudomonadota</taxon>
        <taxon>Gammaproteobacteria</taxon>
        <taxon>Oceanospirillales</taxon>
        <taxon>Oleiphilaceae</taxon>
        <taxon>Oleiphilus</taxon>
    </lineage>
</organism>
<keyword evidence="2" id="KW-0808">Transferase</keyword>
<sequence>MSIRDLKWRDIEAVSELLQRSFNHSIAPTLSNEGVATFMKVAEPQALALRLREDYQGYVYEQNDVVVGVIEVKEMRHIATLFVHPDYQHRGIGFALVNHALQSLAGHTITVRASLPSVPAYQRYGFRITEPAAEYQGLQYQPMAITLAPNTALAPNQTTPTTT</sequence>
<dbReference type="Pfam" id="PF13673">
    <property type="entry name" value="Acetyltransf_10"/>
    <property type="match status" value="1"/>
</dbReference>
<dbReference type="PANTHER" id="PTHR43451:SF1">
    <property type="entry name" value="ACETYLTRANSFERASE"/>
    <property type="match status" value="1"/>
</dbReference>
<name>A0A1Y0IFV7_9GAMM</name>
<dbReference type="OrthoDB" id="9789605at2"/>
<dbReference type="GO" id="GO:0016747">
    <property type="term" value="F:acyltransferase activity, transferring groups other than amino-acyl groups"/>
    <property type="evidence" value="ECO:0007669"/>
    <property type="project" value="InterPro"/>
</dbReference>
<dbReference type="InterPro" id="IPR016181">
    <property type="entry name" value="Acyl_CoA_acyltransferase"/>
</dbReference>
<dbReference type="KEGG" id="ome:OLMES_5422"/>
<dbReference type="PROSITE" id="PS51186">
    <property type="entry name" value="GNAT"/>
    <property type="match status" value="1"/>
</dbReference>